<dbReference type="EMBL" id="JAVREK010000025">
    <property type="protein sequence ID" value="MDT0304438.1"/>
    <property type="molecule type" value="Genomic_DNA"/>
</dbReference>
<evidence type="ECO:0000313" key="1">
    <source>
        <dbReference type="EMBL" id="MDT0304438.1"/>
    </source>
</evidence>
<dbReference type="Proteomes" id="UP001183226">
    <property type="component" value="Unassembled WGS sequence"/>
</dbReference>
<name>A0ABU2KZD4_9ACTN</name>
<organism evidence="1 2">
    <name type="scientific">Streptomonospora wellingtoniae</name>
    <dbReference type="NCBI Taxonomy" id="3075544"/>
    <lineage>
        <taxon>Bacteria</taxon>
        <taxon>Bacillati</taxon>
        <taxon>Actinomycetota</taxon>
        <taxon>Actinomycetes</taxon>
        <taxon>Streptosporangiales</taxon>
        <taxon>Nocardiopsidaceae</taxon>
        <taxon>Streptomonospora</taxon>
    </lineage>
</organism>
<accession>A0ABU2KZD4</accession>
<reference evidence="2" key="1">
    <citation type="submission" date="2023-07" db="EMBL/GenBank/DDBJ databases">
        <title>30 novel species of actinomycetes from the DSMZ collection.</title>
        <authorList>
            <person name="Nouioui I."/>
        </authorList>
    </citation>
    <scope>NUCLEOTIDE SEQUENCE [LARGE SCALE GENOMIC DNA]</scope>
    <source>
        <strain evidence="2">DSM 45055</strain>
    </source>
</reference>
<proteinExistence type="predicted"/>
<sequence>MTGSGIDALGLAEPLRRRLYDYVADHGGEISRAPTPAHRRDST</sequence>
<comment type="caution">
    <text evidence="1">The sequence shown here is derived from an EMBL/GenBank/DDBJ whole genome shotgun (WGS) entry which is preliminary data.</text>
</comment>
<keyword evidence="2" id="KW-1185">Reference proteome</keyword>
<protein>
    <submittedName>
        <fullName evidence="1">Uncharacterized protein</fullName>
    </submittedName>
</protein>
<gene>
    <name evidence="1" type="ORF">RM446_20150</name>
</gene>
<evidence type="ECO:0000313" key="2">
    <source>
        <dbReference type="Proteomes" id="UP001183226"/>
    </source>
</evidence>
<dbReference type="RefSeq" id="WP_311546939.1">
    <property type="nucleotide sequence ID" value="NZ_JAVREK010000025.1"/>
</dbReference>